<dbReference type="InParanoid" id="A0A6P7WMC0"/>
<evidence type="ECO:0000256" key="15">
    <source>
        <dbReference type="ARBA" id="ARBA00022989"/>
    </source>
</evidence>
<keyword evidence="10 23" id="KW-0732">Signal</keyword>
<evidence type="ECO:0000256" key="12">
    <source>
        <dbReference type="ARBA" id="ARBA00022837"/>
    </source>
</evidence>
<evidence type="ECO:0000256" key="18">
    <source>
        <dbReference type="ARBA" id="ARBA00037319"/>
    </source>
</evidence>
<keyword evidence="17" id="KW-0325">Glycoprotein</keyword>
<keyword evidence="8 20" id="KW-0812">Transmembrane</keyword>
<evidence type="ECO:0000256" key="13">
    <source>
        <dbReference type="ARBA" id="ARBA00022889"/>
    </source>
</evidence>
<dbReference type="Proteomes" id="UP000515156">
    <property type="component" value="Chromosome 13"/>
</dbReference>
<feature type="domain" description="Cadherin" evidence="24">
    <location>
        <begin position="464"/>
        <end position="568"/>
    </location>
</feature>
<dbReference type="GO" id="GO:0007156">
    <property type="term" value="P:homophilic cell adhesion via plasma membrane adhesion molecules"/>
    <property type="evidence" value="ECO:0007669"/>
    <property type="project" value="InterPro"/>
</dbReference>
<evidence type="ECO:0000313" key="26">
    <source>
        <dbReference type="RefSeq" id="XP_030041418.1"/>
    </source>
</evidence>
<keyword evidence="14" id="KW-0965">Cell junction</keyword>
<organism evidence="25 26">
    <name type="scientific">Microcaecilia unicolor</name>
    <dbReference type="NCBI Taxonomy" id="1415580"/>
    <lineage>
        <taxon>Eukaryota</taxon>
        <taxon>Metazoa</taxon>
        <taxon>Chordata</taxon>
        <taxon>Craniata</taxon>
        <taxon>Vertebrata</taxon>
        <taxon>Euteleostomi</taxon>
        <taxon>Amphibia</taxon>
        <taxon>Gymnophiona</taxon>
        <taxon>Siphonopidae</taxon>
        <taxon>Microcaecilia</taxon>
    </lineage>
</organism>
<feature type="domain" description="Cadherin" evidence="24">
    <location>
        <begin position="235"/>
        <end position="347"/>
    </location>
</feature>
<dbReference type="KEGG" id="muo:115456472"/>
<evidence type="ECO:0000256" key="22">
    <source>
        <dbReference type="SAM" id="Phobius"/>
    </source>
</evidence>
<evidence type="ECO:0000259" key="24">
    <source>
        <dbReference type="PROSITE" id="PS50268"/>
    </source>
</evidence>
<dbReference type="GO" id="GO:0009986">
    <property type="term" value="C:cell surface"/>
    <property type="evidence" value="ECO:0007669"/>
    <property type="project" value="UniProtKB-SubCell"/>
</dbReference>
<evidence type="ECO:0000256" key="6">
    <source>
        <dbReference type="ARBA" id="ARBA00022475"/>
    </source>
</evidence>
<keyword evidence="11" id="KW-0677">Repeat</keyword>
<evidence type="ECO:0000256" key="23">
    <source>
        <dbReference type="SAM" id="SignalP"/>
    </source>
</evidence>
<dbReference type="GO" id="GO:0005912">
    <property type="term" value="C:adherens junction"/>
    <property type="evidence" value="ECO:0007669"/>
    <property type="project" value="UniProtKB-SubCell"/>
</dbReference>
<accession>A0A6P7WMC0</accession>
<dbReference type="GO" id="GO:0045177">
    <property type="term" value="C:apical part of cell"/>
    <property type="evidence" value="ECO:0007669"/>
    <property type="project" value="TreeGrafter"/>
</dbReference>
<dbReference type="PANTHER" id="PTHR24027:SF79">
    <property type="entry name" value="CADHERIN-2"/>
    <property type="match status" value="1"/>
</dbReference>
<name>A0A6P7WMC0_9AMPH</name>
<dbReference type="OrthoDB" id="6079678at2759"/>
<dbReference type="SMART" id="SM00112">
    <property type="entry name" value="CA"/>
    <property type="match status" value="4"/>
</dbReference>
<sequence length="885" mass="98380">MQLSFRTSLACLLVLPVLIAFGEVCKVKLNVPSHLGAEQLVGRVNLEKCMKSNSIVAISKDPGFSIIEDALYTRHAMTLPSKRKVTILIQDMETLDERKLHVVLVPHKKESKKRHAREAILRRTKRRWRPLPFSIMENALPPFPQFVQQIQSDTQENYTIFYSISGEGVDMSPVNLFFIKSETGEIFVTRTIDREEYPEFKLMGYAKTREGYSPEIPLDITIKIEDDNDNAPEFTEGTFCMNIRENSPSGTVVGRVNAMDRDEPGSKHTSLKYSIIQQSPGQSKLFSMHSDTGVIITISDGMLDREVTDNYKLLIHVCDMGGERYGLSSTGSVIITVTDENDHAPTFLAQSYQVQVNENDCGIDILRISVEDKDLINTENWWANFSIIQGNEQGYFSIRTDPTTNEGILSVVRSLNYEEIRQIDLRIGVVNQAAFIKVPSKPITMNTIPVTVIVKDVDEGPEFQPPVKYLRIQEGLAAGSHVGEYTAKDPENMNTNIRYKKLIDEYSWITIAETTGKITTNKVLDRESGEMKHDSYNVTVLATDDSGKTGTGTLVIQLVDVNDNQPEIMQNHTFICASGNSYAVIKATDADPAPNSAPLKFTLDTTNNPDIQNQWQIKQLDDTSMQLIKIVDLPSNTYDVPINIVDQQGYGRTHSVKVQVCDCPDGISCASRRASGNISLGVWAILAMILAALVLLALLCALLACLCGAAANKYNKDCFPDDLAQENLIVSNTEAPGEELMDPNSKVPIQIVNPNLSGQGAASETQQIIKTASTAGAHQAVESRAGHHTLDYVRPGLQTMDQGRSYSEWQSFMQSHIDEKVYQCEQDEEQQPTNDYVVPYNYEGRGSPAGSVGCCSELRGEDDKLDFLNQLEPKFRTLASVCAKK</sequence>
<dbReference type="InterPro" id="IPR039808">
    <property type="entry name" value="Cadherin"/>
</dbReference>
<dbReference type="GeneID" id="115456472"/>
<dbReference type="FunFam" id="2.60.40.60:FF:000031">
    <property type="entry name" value="Cadherin 3"/>
    <property type="match status" value="1"/>
</dbReference>
<dbReference type="GO" id="GO:0045296">
    <property type="term" value="F:cadherin binding"/>
    <property type="evidence" value="ECO:0007669"/>
    <property type="project" value="TreeGrafter"/>
</dbReference>
<dbReference type="InterPro" id="IPR014868">
    <property type="entry name" value="Cadherin_pro_dom"/>
</dbReference>
<dbReference type="SUPFAM" id="SSF49313">
    <property type="entry name" value="Cadherin-like"/>
    <property type="match status" value="6"/>
</dbReference>
<keyword evidence="6" id="KW-1003">Cell membrane</keyword>
<dbReference type="GO" id="GO:0000902">
    <property type="term" value="P:cell morphogenesis"/>
    <property type="evidence" value="ECO:0007669"/>
    <property type="project" value="TreeGrafter"/>
</dbReference>
<dbReference type="FunFam" id="2.60.40.60:FF:000019">
    <property type="entry name" value="Cadherin 2"/>
    <property type="match status" value="1"/>
</dbReference>
<keyword evidence="25" id="KW-1185">Reference proteome</keyword>
<dbReference type="InterPro" id="IPR009122">
    <property type="entry name" value="Desmosomal_cadherin"/>
</dbReference>
<feature type="domain" description="Cadherin" evidence="24">
    <location>
        <begin position="348"/>
        <end position="463"/>
    </location>
</feature>
<evidence type="ECO:0000256" key="9">
    <source>
        <dbReference type="ARBA" id="ARBA00022723"/>
    </source>
</evidence>
<dbReference type="GO" id="GO:0014069">
    <property type="term" value="C:postsynaptic density"/>
    <property type="evidence" value="ECO:0007669"/>
    <property type="project" value="TreeGrafter"/>
</dbReference>
<dbReference type="FunCoup" id="A0A6P7WMC0">
    <property type="interactions" value="1252"/>
</dbReference>
<evidence type="ECO:0000256" key="17">
    <source>
        <dbReference type="ARBA" id="ARBA00023180"/>
    </source>
</evidence>
<dbReference type="GO" id="GO:0099634">
    <property type="term" value="C:postsynaptic specialization membrane"/>
    <property type="evidence" value="ECO:0007669"/>
    <property type="project" value="TreeGrafter"/>
</dbReference>
<dbReference type="AlphaFoldDB" id="A0A6P7WMC0"/>
<dbReference type="PRINTS" id="PR00205">
    <property type="entry name" value="CADHERIN"/>
</dbReference>
<evidence type="ECO:0000313" key="25">
    <source>
        <dbReference type="Proteomes" id="UP000515156"/>
    </source>
</evidence>
<feature type="chain" id="PRO_5028072260" evidence="23">
    <location>
        <begin position="23"/>
        <end position="885"/>
    </location>
</feature>
<evidence type="ECO:0000256" key="19">
    <source>
        <dbReference type="PROSITE-ProRule" id="PRU00043"/>
    </source>
</evidence>
<evidence type="ECO:0000256" key="1">
    <source>
        <dbReference type="ARBA" id="ARBA00004135"/>
    </source>
</evidence>
<dbReference type="GO" id="GO:0005509">
    <property type="term" value="F:calcium ion binding"/>
    <property type="evidence" value="ECO:0007669"/>
    <property type="project" value="UniProtKB-UniRule"/>
</dbReference>
<dbReference type="GO" id="GO:0042383">
    <property type="term" value="C:sarcolemma"/>
    <property type="evidence" value="ECO:0007669"/>
    <property type="project" value="UniProtKB-SubCell"/>
</dbReference>
<dbReference type="SMART" id="SM01055">
    <property type="entry name" value="Cadherin_pro"/>
    <property type="match status" value="1"/>
</dbReference>
<evidence type="ECO:0000256" key="20">
    <source>
        <dbReference type="RuleBase" id="RU003318"/>
    </source>
</evidence>
<dbReference type="GO" id="GO:0016342">
    <property type="term" value="C:catenin complex"/>
    <property type="evidence" value="ECO:0007669"/>
    <property type="project" value="TreeGrafter"/>
</dbReference>
<feature type="transmembrane region" description="Helical" evidence="22">
    <location>
        <begin position="680"/>
        <end position="706"/>
    </location>
</feature>
<dbReference type="PRINTS" id="PR01820">
    <property type="entry name" value="DESMOCOLLIN"/>
</dbReference>
<dbReference type="GO" id="GO:0030027">
    <property type="term" value="C:lamellipodium"/>
    <property type="evidence" value="ECO:0007669"/>
    <property type="project" value="TreeGrafter"/>
</dbReference>
<dbReference type="FunFam" id="4.10.900.10:FF:000005">
    <property type="entry name" value="Desmocollin 2"/>
    <property type="match status" value="1"/>
</dbReference>
<keyword evidence="7" id="KW-0165">Cleavage on pair of basic residues</keyword>
<dbReference type="InterPro" id="IPR002126">
    <property type="entry name" value="Cadherin-like_dom"/>
</dbReference>
<dbReference type="GO" id="GO:0016477">
    <property type="term" value="P:cell migration"/>
    <property type="evidence" value="ECO:0007669"/>
    <property type="project" value="TreeGrafter"/>
</dbReference>
<evidence type="ECO:0000256" key="2">
    <source>
        <dbReference type="ARBA" id="ARBA00004241"/>
    </source>
</evidence>
<dbReference type="GO" id="GO:0034332">
    <property type="term" value="P:adherens junction organization"/>
    <property type="evidence" value="ECO:0007669"/>
    <property type="project" value="TreeGrafter"/>
</dbReference>
<feature type="domain" description="Cadherin" evidence="24">
    <location>
        <begin position="579"/>
        <end position="673"/>
    </location>
</feature>
<dbReference type="InterPro" id="IPR000233">
    <property type="entry name" value="Cadherin_Y-type_LIR"/>
</dbReference>
<dbReference type="GO" id="GO:0048787">
    <property type="term" value="C:presynaptic active zone membrane"/>
    <property type="evidence" value="ECO:0007669"/>
    <property type="project" value="TreeGrafter"/>
</dbReference>
<gene>
    <name evidence="26" type="primary">LOC115456472</name>
</gene>
<comment type="function">
    <text evidence="18">Cadherins are calcium-dependent cell adhesion proteins. They preferentially interact with themselves in a homophilic manner in connecting cells; cadherins may thus contribute to the sorting of heterogeneous cell types.</text>
</comment>
<dbReference type="FunFam" id="2.60.40.60:FF:000022">
    <property type="entry name" value="Cadherin 2"/>
    <property type="match status" value="1"/>
</dbReference>
<protein>
    <submittedName>
        <fullName evidence="26">Desmocollin-3-like</fullName>
    </submittedName>
</protein>
<evidence type="ECO:0000256" key="5">
    <source>
        <dbReference type="ARBA" id="ARBA00004568"/>
    </source>
</evidence>
<keyword evidence="12 19" id="KW-0106">Calcium</keyword>
<dbReference type="InterPro" id="IPR020894">
    <property type="entry name" value="Cadherin_CS"/>
</dbReference>
<dbReference type="Pfam" id="PF01049">
    <property type="entry name" value="CADH_Y-type_LIR"/>
    <property type="match status" value="1"/>
</dbReference>
<dbReference type="GO" id="GO:0016339">
    <property type="term" value="P:calcium-dependent cell-cell adhesion via plasma membrane cell adhesion molecules"/>
    <property type="evidence" value="ECO:0007669"/>
    <property type="project" value="TreeGrafter"/>
</dbReference>
<dbReference type="GO" id="GO:0007043">
    <property type="term" value="P:cell-cell junction assembly"/>
    <property type="evidence" value="ECO:0007669"/>
    <property type="project" value="TreeGrafter"/>
</dbReference>
<keyword evidence="9" id="KW-0479">Metal-binding</keyword>
<dbReference type="PROSITE" id="PS50268">
    <property type="entry name" value="CADHERIN_2"/>
    <property type="match status" value="5"/>
</dbReference>
<dbReference type="Gene3D" id="2.60.40.60">
    <property type="entry name" value="Cadherins"/>
    <property type="match status" value="5"/>
</dbReference>
<keyword evidence="13 20" id="KW-0130">Cell adhesion</keyword>
<dbReference type="InterPro" id="IPR015919">
    <property type="entry name" value="Cadherin-like_sf"/>
</dbReference>
<evidence type="ECO:0000256" key="10">
    <source>
        <dbReference type="ARBA" id="ARBA00022729"/>
    </source>
</evidence>
<dbReference type="GO" id="GO:0007416">
    <property type="term" value="P:synapse assembly"/>
    <property type="evidence" value="ECO:0007669"/>
    <property type="project" value="TreeGrafter"/>
</dbReference>
<dbReference type="GO" id="GO:0008013">
    <property type="term" value="F:beta-catenin binding"/>
    <property type="evidence" value="ECO:0007669"/>
    <property type="project" value="TreeGrafter"/>
</dbReference>
<comment type="function">
    <text evidence="21">A component of desmosome cell-cell junctions which are required for positive regulation of cellular adhesion. Involved in the interaction of plaque proteins and intermediate filaments mediating cell-cell adhesion.</text>
</comment>
<proteinExistence type="predicted"/>
<dbReference type="FunFam" id="2.60.40.60:FF:000027">
    <property type="entry name" value="Cadherin 2"/>
    <property type="match status" value="1"/>
</dbReference>
<dbReference type="PANTHER" id="PTHR24027">
    <property type="entry name" value="CADHERIN-23"/>
    <property type="match status" value="1"/>
</dbReference>
<dbReference type="CDD" id="cd11304">
    <property type="entry name" value="Cadherin_repeat"/>
    <property type="match status" value="4"/>
</dbReference>
<reference evidence="26" key="1">
    <citation type="submission" date="2025-08" db="UniProtKB">
        <authorList>
            <consortium name="RefSeq"/>
        </authorList>
    </citation>
    <scope>IDENTIFICATION</scope>
</reference>
<dbReference type="RefSeq" id="XP_030041418.1">
    <property type="nucleotide sequence ID" value="XM_030185558.1"/>
</dbReference>
<dbReference type="PROSITE" id="PS00232">
    <property type="entry name" value="CADHERIN_1"/>
    <property type="match status" value="2"/>
</dbReference>
<dbReference type="GO" id="GO:0005737">
    <property type="term" value="C:cytoplasm"/>
    <property type="evidence" value="ECO:0007669"/>
    <property type="project" value="TreeGrafter"/>
</dbReference>
<keyword evidence="16 22" id="KW-0472">Membrane</keyword>
<dbReference type="InterPro" id="IPR027397">
    <property type="entry name" value="Catenin-bd_sf"/>
</dbReference>
<evidence type="ECO:0000256" key="14">
    <source>
        <dbReference type="ARBA" id="ARBA00022949"/>
    </source>
</evidence>
<dbReference type="PRINTS" id="PR01818">
    <property type="entry name" value="DESMOCADHERN"/>
</dbReference>
<dbReference type="GO" id="GO:0043005">
    <property type="term" value="C:neuron projection"/>
    <property type="evidence" value="ECO:0007669"/>
    <property type="project" value="TreeGrafter"/>
</dbReference>
<feature type="signal peptide" evidence="23">
    <location>
        <begin position="1"/>
        <end position="22"/>
    </location>
</feature>
<evidence type="ECO:0000256" key="8">
    <source>
        <dbReference type="ARBA" id="ARBA00022692"/>
    </source>
</evidence>
<evidence type="ECO:0000256" key="4">
    <source>
        <dbReference type="ARBA" id="ARBA00004536"/>
    </source>
</evidence>
<feature type="domain" description="Cadherin" evidence="24">
    <location>
        <begin position="127"/>
        <end position="234"/>
    </location>
</feature>
<keyword evidence="15 22" id="KW-1133">Transmembrane helix</keyword>
<evidence type="ECO:0000256" key="21">
    <source>
        <dbReference type="RuleBase" id="RU004358"/>
    </source>
</evidence>
<comment type="subcellular location">
    <subcellularLocation>
        <location evidence="4">Cell junction</location>
        <location evidence="4">Adherens junction</location>
    </subcellularLocation>
    <subcellularLocation>
        <location evidence="5">Cell junction</location>
        <location evidence="5">Desmosome</location>
    </subcellularLocation>
    <subcellularLocation>
        <location evidence="1">Cell membrane</location>
        <location evidence="1">Sarcolemma</location>
    </subcellularLocation>
    <subcellularLocation>
        <location evidence="3 20">Cell membrane</location>
        <topology evidence="3 20">Single-pass type I membrane protein</topology>
    </subcellularLocation>
    <subcellularLocation>
        <location evidence="2">Cell surface</location>
    </subcellularLocation>
</comment>
<evidence type="ECO:0000256" key="16">
    <source>
        <dbReference type="ARBA" id="ARBA00023136"/>
    </source>
</evidence>
<dbReference type="GO" id="GO:0044331">
    <property type="term" value="P:cell-cell adhesion mediated by cadherin"/>
    <property type="evidence" value="ECO:0007669"/>
    <property type="project" value="TreeGrafter"/>
</dbReference>
<dbReference type="Gene3D" id="4.10.900.10">
    <property type="entry name" value="TCF3-CBD (Catenin binding domain)"/>
    <property type="match status" value="1"/>
</dbReference>
<evidence type="ECO:0000256" key="3">
    <source>
        <dbReference type="ARBA" id="ARBA00004251"/>
    </source>
</evidence>
<dbReference type="GO" id="GO:0014704">
    <property type="term" value="C:intercalated disc"/>
    <property type="evidence" value="ECO:0007669"/>
    <property type="project" value="TreeGrafter"/>
</dbReference>
<evidence type="ECO:0000256" key="7">
    <source>
        <dbReference type="ARBA" id="ARBA00022685"/>
    </source>
</evidence>
<dbReference type="Pfam" id="PF00028">
    <property type="entry name" value="Cadherin"/>
    <property type="match status" value="4"/>
</dbReference>
<dbReference type="GO" id="GO:0030057">
    <property type="term" value="C:desmosome"/>
    <property type="evidence" value="ECO:0007669"/>
    <property type="project" value="UniProtKB-SubCell"/>
</dbReference>
<evidence type="ECO:0000256" key="11">
    <source>
        <dbReference type="ARBA" id="ARBA00022737"/>
    </source>
</evidence>
<dbReference type="FunFam" id="2.60.40.60:FF:000011">
    <property type="entry name" value="Cadherin 1"/>
    <property type="match status" value="1"/>
</dbReference>